<organism evidence="2 3">
    <name type="scientific">Paenibacillus planticolens</name>
    <dbReference type="NCBI Taxonomy" id="2654976"/>
    <lineage>
        <taxon>Bacteria</taxon>
        <taxon>Bacillati</taxon>
        <taxon>Bacillota</taxon>
        <taxon>Bacilli</taxon>
        <taxon>Bacillales</taxon>
        <taxon>Paenibacillaceae</taxon>
        <taxon>Paenibacillus</taxon>
    </lineage>
</organism>
<name>A0ABX1ZVM5_9BACL</name>
<comment type="caution">
    <text evidence="2">The sequence shown here is derived from an EMBL/GenBank/DDBJ whole genome shotgun (WGS) entry which is preliminary data.</text>
</comment>
<evidence type="ECO:0000313" key="2">
    <source>
        <dbReference type="EMBL" id="NOV04096.1"/>
    </source>
</evidence>
<dbReference type="RefSeq" id="WP_171686898.1">
    <property type="nucleotide sequence ID" value="NZ_WHNZ01000078.1"/>
</dbReference>
<gene>
    <name evidence="2" type="ORF">GC097_29395</name>
</gene>
<protein>
    <submittedName>
        <fullName evidence="2">Uncharacterized protein</fullName>
    </submittedName>
</protein>
<feature type="compositionally biased region" description="Polar residues" evidence="1">
    <location>
        <begin position="39"/>
        <end position="71"/>
    </location>
</feature>
<dbReference type="EMBL" id="WHNZ01000078">
    <property type="protein sequence ID" value="NOV04096.1"/>
    <property type="molecule type" value="Genomic_DNA"/>
</dbReference>
<keyword evidence="3" id="KW-1185">Reference proteome</keyword>
<sequence length="71" mass="7729">MKGKRRIKRTTLLIIGVVLLWGAVAIWNEVTKIEKGVSTPRSTSASQPSNNPKSNQTSINPVTNGNKLSIK</sequence>
<evidence type="ECO:0000313" key="3">
    <source>
        <dbReference type="Proteomes" id="UP000618579"/>
    </source>
</evidence>
<proteinExistence type="predicted"/>
<reference evidence="2 3" key="1">
    <citation type="submission" date="2019-10" db="EMBL/GenBank/DDBJ databases">
        <title>Description of Paenibacillus pedi sp. nov.</title>
        <authorList>
            <person name="Carlier A."/>
            <person name="Qi S."/>
        </authorList>
    </citation>
    <scope>NUCLEOTIDE SEQUENCE [LARGE SCALE GENOMIC DNA]</scope>
    <source>
        <strain evidence="2 3">LMG 31457</strain>
    </source>
</reference>
<dbReference type="Proteomes" id="UP000618579">
    <property type="component" value="Unassembled WGS sequence"/>
</dbReference>
<accession>A0ABX1ZVM5</accession>
<evidence type="ECO:0000256" key="1">
    <source>
        <dbReference type="SAM" id="MobiDB-lite"/>
    </source>
</evidence>
<feature type="region of interest" description="Disordered" evidence="1">
    <location>
        <begin position="36"/>
        <end position="71"/>
    </location>
</feature>